<dbReference type="Pfam" id="PF22633">
    <property type="entry name" value="F5_F8_type_C_2"/>
    <property type="match status" value="2"/>
</dbReference>
<dbReference type="GO" id="GO:0071555">
    <property type="term" value="P:cell wall organization"/>
    <property type="evidence" value="ECO:0007669"/>
    <property type="project" value="UniProtKB-KW"/>
</dbReference>
<dbReference type="PROSITE" id="PS50022">
    <property type="entry name" value="FA58C_3"/>
    <property type="match status" value="4"/>
</dbReference>
<dbReference type="InterPro" id="IPR005200">
    <property type="entry name" value="Endo-beta-glucanase"/>
</dbReference>
<evidence type="ECO:0000256" key="2">
    <source>
        <dbReference type="ARBA" id="ARBA00010730"/>
    </source>
</evidence>
<organism evidence="11 12">
    <name type="scientific">Paenibacillus paeoniae</name>
    <dbReference type="NCBI Taxonomy" id="2292705"/>
    <lineage>
        <taxon>Bacteria</taxon>
        <taxon>Bacillati</taxon>
        <taxon>Bacillota</taxon>
        <taxon>Bacilli</taxon>
        <taxon>Bacillales</taxon>
        <taxon>Paenibacillaceae</taxon>
        <taxon>Paenibacillus</taxon>
    </lineage>
</organism>
<dbReference type="PANTHER" id="PTHR31983:SF0">
    <property type="entry name" value="GLUCAN ENDO-1,3-BETA-D-GLUCOSIDASE 2"/>
    <property type="match status" value="1"/>
</dbReference>
<gene>
    <name evidence="11" type="ORF">DX130_15430</name>
</gene>
<feature type="signal peptide" evidence="9">
    <location>
        <begin position="1"/>
        <end position="33"/>
    </location>
</feature>
<dbReference type="InterPro" id="IPR040720">
    <property type="entry name" value="GH81_C"/>
</dbReference>
<reference evidence="11 12" key="1">
    <citation type="submission" date="2018-08" db="EMBL/GenBank/DDBJ databases">
        <title>Paenibacillus sp. M4BSY-1, whole genome shotgun sequence.</title>
        <authorList>
            <person name="Tuo L."/>
        </authorList>
    </citation>
    <scope>NUCLEOTIDE SEQUENCE [LARGE SCALE GENOMIC DNA]</scope>
    <source>
        <strain evidence="11 12">M4BSY-1</strain>
    </source>
</reference>
<keyword evidence="12" id="KW-1185">Reference proteome</keyword>
<dbReference type="Pfam" id="PF00754">
    <property type="entry name" value="F5_F8_type_C"/>
    <property type="match status" value="2"/>
</dbReference>
<evidence type="ECO:0000256" key="6">
    <source>
        <dbReference type="ARBA" id="ARBA00023295"/>
    </source>
</evidence>
<dbReference type="InterPro" id="IPR008979">
    <property type="entry name" value="Galactose-bd-like_sf"/>
</dbReference>
<dbReference type="SMART" id="SM00231">
    <property type="entry name" value="FA58C"/>
    <property type="match status" value="2"/>
</dbReference>
<feature type="domain" description="F5/8 type C" evidence="10">
    <location>
        <begin position="1082"/>
        <end position="1205"/>
    </location>
</feature>
<dbReference type="PROSITE" id="PS52008">
    <property type="entry name" value="GH81"/>
    <property type="match status" value="1"/>
</dbReference>
<sequence>MIGKPMIKTRRTVSIWTLLCLLVSCLTLTPAAAAPEPYLLSQNRPAYASTSLGANGPELAVDGNPTDTRWETQFGQNNQWMYVDLGAVASISRILIKWEGAYAKHFRVEVSNDEYTWTPIYTNTNFGGGTTDVAVSGIGRYVRLYVVERALTSYGVSVYEFEVYGTGGVNAPPKPPVANIALNKPAVSSSEQNDAWYLQPKDYETRNVTDGNRSTRWSSLHSDPQWVYVDLGGTTTIGKVILRWEAAFGRAYDIQVSNDASNWTTVYRELHGSGGTDEISLYAEGRYVRLLGIGRGTGFGYSLFEFEVFPYRAGDLQPIYSIPVIPAISRVTVGSGSYEINDIRQLEPLYPRNRTANIQSPIPSNDWWQNLLVEHLGNGTGIITLPLKSKYTKNGLGLMNPGAGFINGDGGAVNADGPPDLFVMASNITDMSTIESKVDGYGDYSVDVILSDDNSPKMRSTLVKGSPYTYHTFSNPSSVELYSPGITRLFNRNNETITLADGQSITGDHLGLEITNTDGASPPQTFLRPYGVFAPPGTIFTKAGNKLKIGLGSGQNYMSIAALPTSTDLNLFYQHGYAFITDTLVSYNYDMPQASVTTTFQSVTEVKRGGFSGDTLMAMLPHQWKASNASATGRTYPSIRGTLRVHEGNAFTTVDRFNGILPQFAEPNNAAYSRDSLSTYLTVLENELNNEGGLMNQDPYWQGKVLHPAALAAMISDSMGDTERRDFFLGKLRKVLVDWYTYSEEDALHTYYFHYSPDWGSIFPWAAGWGINTGLTDHHYTYGYFVYASAILAAFDPSFEREYGGMVEHLIRDYANPSRTDSMYPWFRSFDPYEGHSWAGAYADNNNGNNQEAAGEALNGWAGLYLWGVVTGNDAYRDAGAWGFTTELKAIEQYWFNYDGDNWIPEYEHGVAGQVWGSAYLYGTYFSGAPENIYGIHWLPTAEWMSYYGKEPQKAAMLYGAFLQDNDGPEEGWEHIIWPYQALSDPGAVIAKWNPGVMQQNEVFNAYWFIHNMESYGHRTTDVWADNWSSVGVYKKGNLYTAQVWNPTSAPITVQFRNASGVTGSVVVDPLSLIKTNPMEHTGENGPGGPVGGETALNRTGWTASSSPSSGDEALNLLDGSMQTRWSAGTAMAPGQSLIIDMKAAKSFNKIVMDSTGSNDDYARSYEVYVSNDGVNYGSAVVSGTGSGPVVAAVFPVQSARYIKIVQTGTASNWWSIRELNVYTNGSGGNNGGSSGAELSRSGWAAASSPSSGDAAVNLLDGDMSTRWSTGAAMAPGQSLTVDMGSPQRFSKIIMDSTGSNDDFARGYELYVSQDGVSYGNVIASGLGSGPLVTVQFPQMGARYIKIVQTGTASNWWSIREFKVYN</sequence>
<dbReference type="InterPro" id="IPR000421">
    <property type="entry name" value="FA58C"/>
</dbReference>
<dbReference type="GO" id="GO:0042973">
    <property type="term" value="F:glucan endo-1,3-beta-D-glucosidase activity"/>
    <property type="evidence" value="ECO:0007669"/>
    <property type="project" value="UniProtKB-EC"/>
</dbReference>
<dbReference type="Gene3D" id="2.60.120.260">
    <property type="entry name" value="Galactose-binding domain-like"/>
    <property type="match status" value="4"/>
</dbReference>
<comment type="similarity">
    <text evidence="2">Belongs to the glycosyl hydrolase 81 family.</text>
</comment>
<evidence type="ECO:0000259" key="10">
    <source>
        <dbReference type="PROSITE" id="PS50022"/>
    </source>
</evidence>
<evidence type="ECO:0000256" key="3">
    <source>
        <dbReference type="ARBA" id="ARBA00012780"/>
    </source>
</evidence>
<dbReference type="PANTHER" id="PTHR31983">
    <property type="entry name" value="ENDO-1,3(4)-BETA-GLUCANASE 1"/>
    <property type="match status" value="1"/>
</dbReference>
<dbReference type="GO" id="GO:0052861">
    <property type="term" value="F:endo-1,3(4)-beta-glucanase activity"/>
    <property type="evidence" value="ECO:0007669"/>
    <property type="project" value="InterPro"/>
</dbReference>
<comment type="caution">
    <text evidence="11">The sequence shown here is derived from an EMBL/GenBank/DDBJ whole genome shotgun (WGS) entry which is preliminary data.</text>
</comment>
<feature type="domain" description="F5/8 type C" evidence="10">
    <location>
        <begin position="170"/>
        <end position="311"/>
    </location>
</feature>
<dbReference type="Proteomes" id="UP000261905">
    <property type="component" value="Unassembled WGS sequence"/>
</dbReference>
<evidence type="ECO:0000313" key="12">
    <source>
        <dbReference type="Proteomes" id="UP000261905"/>
    </source>
</evidence>
<dbReference type="RefSeq" id="WP_116046824.1">
    <property type="nucleotide sequence ID" value="NZ_QUBQ01000002.1"/>
</dbReference>
<feature type="domain" description="F5/8 type C" evidence="10">
    <location>
        <begin position="1222"/>
        <end position="1366"/>
    </location>
</feature>
<keyword evidence="7" id="KW-0961">Cell wall biogenesis/degradation</keyword>
<keyword evidence="4" id="KW-0378">Hydrolase</keyword>
<keyword evidence="5" id="KW-0119">Carbohydrate metabolism</keyword>
<dbReference type="EC" id="3.2.1.39" evidence="3"/>
<name>A0A371PGG2_9BACL</name>
<comment type="catalytic activity">
    <reaction evidence="1">
        <text>Hydrolysis of (1-&gt;3)-beta-D-glucosidic linkages in (1-&gt;3)-beta-D-glucans.</text>
        <dbReference type="EC" id="3.2.1.39"/>
    </reaction>
</comment>
<evidence type="ECO:0000256" key="9">
    <source>
        <dbReference type="SAM" id="SignalP"/>
    </source>
</evidence>
<evidence type="ECO:0000256" key="5">
    <source>
        <dbReference type="ARBA" id="ARBA00023277"/>
    </source>
</evidence>
<dbReference type="Pfam" id="PF17652">
    <property type="entry name" value="Glyco_hydro81C"/>
    <property type="match status" value="1"/>
</dbReference>
<accession>A0A371PGG2</accession>
<dbReference type="OrthoDB" id="5480482at2"/>
<evidence type="ECO:0000256" key="1">
    <source>
        <dbReference type="ARBA" id="ARBA00000382"/>
    </source>
</evidence>
<keyword evidence="8" id="KW-0624">Polysaccharide degradation</keyword>
<evidence type="ECO:0000256" key="7">
    <source>
        <dbReference type="ARBA" id="ARBA00023316"/>
    </source>
</evidence>
<keyword evidence="6" id="KW-0326">Glycosidase</keyword>
<keyword evidence="9" id="KW-0732">Signal</keyword>
<proteinExistence type="inferred from homology"/>
<evidence type="ECO:0000313" key="11">
    <source>
        <dbReference type="EMBL" id="REK75027.1"/>
    </source>
</evidence>
<dbReference type="EMBL" id="QUBQ01000002">
    <property type="protein sequence ID" value="REK75027.1"/>
    <property type="molecule type" value="Genomic_DNA"/>
</dbReference>
<feature type="domain" description="F5/8 type C" evidence="10">
    <location>
        <begin position="27"/>
        <end position="166"/>
    </location>
</feature>
<dbReference type="GO" id="GO:0000272">
    <property type="term" value="P:polysaccharide catabolic process"/>
    <property type="evidence" value="ECO:0007669"/>
    <property type="project" value="UniProtKB-KW"/>
</dbReference>
<dbReference type="PROSITE" id="PS51257">
    <property type="entry name" value="PROKAR_LIPOPROTEIN"/>
    <property type="match status" value="1"/>
</dbReference>
<dbReference type="SUPFAM" id="SSF49785">
    <property type="entry name" value="Galactose-binding domain-like"/>
    <property type="match status" value="4"/>
</dbReference>
<evidence type="ECO:0000256" key="8">
    <source>
        <dbReference type="ARBA" id="ARBA00023326"/>
    </source>
</evidence>
<protein>
    <recommendedName>
        <fullName evidence="3">glucan endo-1,3-beta-D-glucosidase</fullName>
        <ecNumber evidence="3">3.2.1.39</ecNumber>
    </recommendedName>
</protein>
<feature type="chain" id="PRO_5016695485" description="glucan endo-1,3-beta-D-glucosidase" evidence="9">
    <location>
        <begin position="34"/>
        <end position="1366"/>
    </location>
</feature>
<evidence type="ECO:0000256" key="4">
    <source>
        <dbReference type="ARBA" id="ARBA00022801"/>
    </source>
</evidence>
<dbReference type="Gene3D" id="2.70.98.30">
    <property type="entry name" value="Golgi alpha-mannosidase II, domain 4"/>
    <property type="match status" value="1"/>
</dbReference>